<protein>
    <recommendedName>
        <fullName evidence="6">WXG100 family type VII secretion target</fullName>
    </recommendedName>
</protein>
<proteinExistence type="predicted"/>
<comment type="caution">
    <text evidence="3">The sequence shown here is derived from an EMBL/GenBank/DDBJ whole genome shotgun (WGS) entry which is preliminary data.</text>
</comment>
<accession>A0A5R8P4C4</accession>
<evidence type="ECO:0000313" key="5">
    <source>
        <dbReference type="Proteomes" id="UP000308349"/>
    </source>
</evidence>
<dbReference type="AlphaFoldDB" id="A0A5R8P4C4"/>
<dbReference type="InterPro" id="IPR010310">
    <property type="entry name" value="T7SS_ESAT-6-like"/>
</dbReference>
<dbReference type="Gene3D" id="1.10.287.1060">
    <property type="entry name" value="ESAT-6-like"/>
    <property type="match status" value="1"/>
</dbReference>
<organism evidence="3 5">
    <name type="scientific">Nocardia cyriacigeorgica</name>
    <dbReference type="NCBI Taxonomy" id="135487"/>
    <lineage>
        <taxon>Bacteria</taxon>
        <taxon>Bacillati</taxon>
        <taxon>Actinomycetota</taxon>
        <taxon>Actinomycetes</taxon>
        <taxon>Mycobacteriales</taxon>
        <taxon>Nocardiaceae</taxon>
        <taxon>Nocardia</taxon>
    </lineage>
</organism>
<dbReference type="EMBL" id="VBUT01000015">
    <property type="protein sequence ID" value="TLF72725.1"/>
    <property type="molecule type" value="Genomic_DNA"/>
</dbReference>
<dbReference type="RefSeq" id="WP_138452999.1">
    <property type="nucleotide sequence ID" value="NZ_JADLSC010000002.1"/>
</dbReference>
<evidence type="ECO:0008006" key="6">
    <source>
        <dbReference type="Google" id="ProtNLM"/>
    </source>
</evidence>
<dbReference type="OrthoDB" id="3787781at2"/>
<evidence type="ECO:0000313" key="3">
    <source>
        <dbReference type="EMBL" id="TLF92377.1"/>
    </source>
</evidence>
<gene>
    <name evidence="2" type="ORF">FEK34_28740</name>
    <name evidence="3" type="ORF">FEK35_30595</name>
</gene>
<dbReference type="InterPro" id="IPR036689">
    <property type="entry name" value="ESAT-6-like_sf"/>
</dbReference>
<dbReference type="Proteomes" id="UP000306378">
    <property type="component" value="Unassembled WGS sequence"/>
</dbReference>
<name>A0A5R8P4C4_9NOCA</name>
<dbReference type="SUPFAM" id="SSF140453">
    <property type="entry name" value="EsxAB dimer-like"/>
    <property type="match status" value="1"/>
</dbReference>
<feature type="compositionally biased region" description="Low complexity" evidence="1">
    <location>
        <begin position="84"/>
        <end position="100"/>
    </location>
</feature>
<evidence type="ECO:0000313" key="4">
    <source>
        <dbReference type="Proteomes" id="UP000306378"/>
    </source>
</evidence>
<dbReference type="Proteomes" id="UP000308349">
    <property type="component" value="Unassembled WGS sequence"/>
</dbReference>
<reference evidence="4 5" key="1">
    <citation type="submission" date="2019-05" db="EMBL/GenBank/DDBJ databases">
        <title>Genomes sequences of two Nocardia cyriacigeorgica environmental isolates, type strains Nocardia asteroides ATCC 19247 and Nocardia cyriacigeorgica DSM 44484.</title>
        <authorList>
            <person name="Vautrin F."/>
            <person name="Bergeron E."/>
            <person name="Dubost A."/>
            <person name="Abrouk D."/>
            <person name="Rodriguez Nava V."/>
            <person name="Pujic P."/>
        </authorList>
    </citation>
    <scope>NUCLEOTIDE SEQUENCE [LARGE SCALE GENOMIC DNA]</scope>
    <source>
        <strain evidence="3 5">EML 1456</strain>
        <strain evidence="2 4">EML 446</strain>
    </source>
</reference>
<dbReference type="EMBL" id="VBUU01000060">
    <property type="protein sequence ID" value="TLF92377.1"/>
    <property type="molecule type" value="Genomic_DNA"/>
</dbReference>
<evidence type="ECO:0000256" key="1">
    <source>
        <dbReference type="SAM" id="MobiDB-lite"/>
    </source>
</evidence>
<dbReference type="Pfam" id="PF06013">
    <property type="entry name" value="WXG100"/>
    <property type="match status" value="1"/>
</dbReference>
<evidence type="ECO:0000313" key="2">
    <source>
        <dbReference type="EMBL" id="TLF72725.1"/>
    </source>
</evidence>
<sequence>MSDEVGFSPEQLQAGIDRLNSLHTTLVDAASAIDRAHTDLQSTWTGPAATSMNDLWRREFDTLTPLFGQLEDMAAKLAAAKTALQQQDNDNSAAVTETAPAPTPEA</sequence>
<feature type="region of interest" description="Disordered" evidence="1">
    <location>
        <begin position="84"/>
        <end position="106"/>
    </location>
</feature>